<name>A0ABY6HMB7_9ARCH</name>
<gene>
    <name evidence="2" type="ORF">NEF87_000810</name>
</gene>
<organism evidence="2 3">
    <name type="scientific">Candidatus Lokiarchaeum ossiferum</name>
    <dbReference type="NCBI Taxonomy" id="2951803"/>
    <lineage>
        <taxon>Archaea</taxon>
        <taxon>Promethearchaeati</taxon>
        <taxon>Promethearchaeota</taxon>
        <taxon>Promethearchaeia</taxon>
        <taxon>Promethearchaeales</taxon>
        <taxon>Promethearchaeaceae</taxon>
        <taxon>Candidatus Lokiarchaeum</taxon>
    </lineage>
</organism>
<keyword evidence="1" id="KW-0812">Transmembrane</keyword>
<dbReference type="EMBL" id="CP104013">
    <property type="protein sequence ID" value="UYP44525.1"/>
    <property type="molecule type" value="Genomic_DNA"/>
</dbReference>
<dbReference type="Proteomes" id="UP001208689">
    <property type="component" value="Chromosome"/>
</dbReference>
<reference evidence="2" key="1">
    <citation type="submission" date="2022-09" db="EMBL/GenBank/DDBJ databases">
        <title>Actin cytoskeleton and complex cell architecture in an #Asgard archaeon.</title>
        <authorList>
            <person name="Ponce Toledo R.I."/>
            <person name="Schleper C."/>
            <person name="Rodrigues Oliveira T."/>
            <person name="Wollweber F."/>
            <person name="Xu J."/>
            <person name="Rittmann S."/>
            <person name="Klingl A."/>
            <person name="Pilhofer M."/>
        </authorList>
    </citation>
    <scope>NUCLEOTIDE SEQUENCE</scope>
    <source>
        <strain evidence="2">B-35</strain>
    </source>
</reference>
<keyword evidence="3" id="KW-1185">Reference proteome</keyword>
<evidence type="ECO:0000313" key="2">
    <source>
        <dbReference type="EMBL" id="UYP44525.1"/>
    </source>
</evidence>
<protein>
    <submittedName>
        <fullName evidence="2">Uncharacterized protein</fullName>
    </submittedName>
</protein>
<proteinExistence type="predicted"/>
<sequence length="65" mass="7848">MKMPKLVKSMKMILRYIIDPIITFIGFSYLKFTFLLFFEGLELNIIQIIRDGFYSNKIFFKSKKK</sequence>
<accession>A0ABY6HMB7</accession>
<feature type="transmembrane region" description="Helical" evidence="1">
    <location>
        <begin position="12"/>
        <end position="30"/>
    </location>
</feature>
<keyword evidence="1" id="KW-1133">Transmembrane helix</keyword>
<evidence type="ECO:0000313" key="3">
    <source>
        <dbReference type="Proteomes" id="UP001208689"/>
    </source>
</evidence>
<evidence type="ECO:0000256" key="1">
    <source>
        <dbReference type="SAM" id="Phobius"/>
    </source>
</evidence>
<keyword evidence="1" id="KW-0472">Membrane</keyword>